<feature type="domain" description="C2H2-type" evidence="11">
    <location>
        <begin position="581"/>
        <end position="608"/>
    </location>
</feature>
<comment type="caution">
    <text evidence="12">The sequence shown here is derived from an EMBL/GenBank/DDBJ whole genome shotgun (WGS) entry which is preliminary data.</text>
</comment>
<feature type="region of interest" description="Disordered" evidence="10">
    <location>
        <begin position="690"/>
        <end position="756"/>
    </location>
</feature>
<keyword evidence="3" id="KW-0677">Repeat</keyword>
<dbReference type="Pfam" id="PF00096">
    <property type="entry name" value="zf-C2H2"/>
    <property type="match status" value="4"/>
</dbReference>
<dbReference type="FunFam" id="3.30.160.60:FF:002343">
    <property type="entry name" value="Zinc finger protein 33A"/>
    <property type="match status" value="1"/>
</dbReference>
<organism evidence="12 13">
    <name type="scientific">Allacma fusca</name>
    <dbReference type="NCBI Taxonomy" id="39272"/>
    <lineage>
        <taxon>Eukaryota</taxon>
        <taxon>Metazoa</taxon>
        <taxon>Ecdysozoa</taxon>
        <taxon>Arthropoda</taxon>
        <taxon>Hexapoda</taxon>
        <taxon>Collembola</taxon>
        <taxon>Symphypleona</taxon>
        <taxon>Sminthuridae</taxon>
        <taxon>Allacma</taxon>
    </lineage>
</organism>
<sequence length="756" mass="85244">MACCCCSQPCCYPQMPVVIGQPCNGGCCCRLRPPLPVPLQPPCCQSPFPTFYKPRPCCPQRCNPPPSCWCHPCLAPPPCCRPGAYNPRIPPPRTCPQPCCCQPCKVPPRCMPPPCQPCRRPCCPRPVLLPIPAYLSNSTDLNYNFKMACCACGPIPCGGIEYLGGCGIGSCCKKNCCFSRPRRVCEKLPKCFRCPPSGFPAPPLGCGSPMSCGCCTCFPPFPCEPHPCYPISCRRVPKCSEWPSCPCGRPFYRPLGPPKLCYRPLCVPPCPDCPLPRASPIPCYPRLFRNCKYCPRPRTPCYFEKPPSVVRDTFMYVMDEEANTRQRHLEREIACLKDTIWRLTSRVCVVETFLKNKYGQIVATPTISLTQSPVKVIPIVIPNSEVTVTADCETETEIVVDDPLGSTIEVTTITRDSDEGERITGESIQESNDDFSEAFGSDFQPNTCTDQNISEGGDPTFPVVAGDSDVIRIYKPELKTFVTVKAEVSERSIPSQISRDDLECHICQKKFSRQENVQRHMLLHRAAQFTCEECGRGFNHQGNLNTHKLRHERMNRRRIEAEERIKKLQQKPQTDLENRKFPCSFCEKRFYTAQQRNIHTRIHTGEKPFECNLCGMRFNQKASLFDHSLGHAGEKNNYCHLCPAGFVRSRNLLKHIRQVHKMAQIKTILNGERLVEFVPESEAAAIIESRKGNMEVKKPPKPRARKRKQMTAQSYSTRRSTKITRSEEETSPSPKEESEQLTFEGKCEADVEQFIG</sequence>
<feature type="compositionally biased region" description="Basic residues" evidence="10">
    <location>
        <begin position="699"/>
        <end position="709"/>
    </location>
</feature>
<evidence type="ECO:0000256" key="2">
    <source>
        <dbReference type="ARBA" id="ARBA00022723"/>
    </source>
</evidence>
<dbReference type="GO" id="GO:0005634">
    <property type="term" value="C:nucleus"/>
    <property type="evidence" value="ECO:0007669"/>
    <property type="project" value="UniProtKB-SubCell"/>
</dbReference>
<comment type="subcellular location">
    <subcellularLocation>
        <location evidence="1">Nucleus</location>
    </subcellularLocation>
</comment>
<dbReference type="PANTHER" id="PTHR16515:SF49">
    <property type="entry name" value="GASTRULA ZINC FINGER PROTEIN XLCGF49.1-LIKE-RELATED"/>
    <property type="match status" value="1"/>
</dbReference>
<evidence type="ECO:0000256" key="10">
    <source>
        <dbReference type="SAM" id="MobiDB-lite"/>
    </source>
</evidence>
<reference evidence="12" key="1">
    <citation type="submission" date="2021-06" db="EMBL/GenBank/DDBJ databases">
        <authorList>
            <person name="Hodson N. C."/>
            <person name="Mongue J. A."/>
            <person name="Jaron S. K."/>
        </authorList>
    </citation>
    <scope>NUCLEOTIDE SEQUENCE</scope>
</reference>
<dbReference type="InterPro" id="IPR050331">
    <property type="entry name" value="Zinc_finger"/>
</dbReference>
<evidence type="ECO:0000313" key="12">
    <source>
        <dbReference type="EMBL" id="CAG7722466.1"/>
    </source>
</evidence>
<name>A0A8J2JQW4_9HEXA</name>
<evidence type="ECO:0000313" key="13">
    <source>
        <dbReference type="Proteomes" id="UP000708208"/>
    </source>
</evidence>
<feature type="domain" description="C2H2-type" evidence="11">
    <location>
        <begin position="529"/>
        <end position="556"/>
    </location>
</feature>
<evidence type="ECO:0000256" key="8">
    <source>
        <dbReference type="PROSITE-ProRule" id="PRU00042"/>
    </source>
</evidence>
<accession>A0A8J2JQW4</accession>
<feature type="domain" description="C2H2-type" evidence="11">
    <location>
        <begin position="502"/>
        <end position="529"/>
    </location>
</feature>
<dbReference type="PROSITE" id="PS50157">
    <property type="entry name" value="ZINC_FINGER_C2H2_2"/>
    <property type="match status" value="5"/>
</dbReference>
<dbReference type="EMBL" id="CAJVCH010089635">
    <property type="protein sequence ID" value="CAG7722466.1"/>
    <property type="molecule type" value="Genomic_DNA"/>
</dbReference>
<feature type="coiled-coil region" evidence="9">
    <location>
        <begin position="544"/>
        <end position="571"/>
    </location>
</feature>
<keyword evidence="13" id="KW-1185">Reference proteome</keyword>
<evidence type="ECO:0000256" key="7">
    <source>
        <dbReference type="ARBA" id="ARBA00023242"/>
    </source>
</evidence>
<evidence type="ECO:0000256" key="4">
    <source>
        <dbReference type="ARBA" id="ARBA00022771"/>
    </source>
</evidence>
<dbReference type="GO" id="GO:0003677">
    <property type="term" value="F:DNA binding"/>
    <property type="evidence" value="ECO:0007669"/>
    <property type="project" value="UniProtKB-KW"/>
</dbReference>
<dbReference type="SMART" id="SM00355">
    <property type="entry name" value="ZnF_C2H2"/>
    <property type="match status" value="5"/>
</dbReference>
<evidence type="ECO:0000256" key="1">
    <source>
        <dbReference type="ARBA" id="ARBA00004123"/>
    </source>
</evidence>
<feature type="domain" description="C2H2-type" evidence="11">
    <location>
        <begin position="609"/>
        <end position="636"/>
    </location>
</feature>
<evidence type="ECO:0000256" key="3">
    <source>
        <dbReference type="ARBA" id="ARBA00022737"/>
    </source>
</evidence>
<dbReference type="PROSITE" id="PS00028">
    <property type="entry name" value="ZINC_FINGER_C2H2_1"/>
    <property type="match status" value="4"/>
</dbReference>
<keyword evidence="5" id="KW-0862">Zinc</keyword>
<dbReference type="AlphaFoldDB" id="A0A8J2JQW4"/>
<evidence type="ECO:0000256" key="5">
    <source>
        <dbReference type="ARBA" id="ARBA00022833"/>
    </source>
</evidence>
<keyword evidence="9" id="KW-0175">Coiled coil</keyword>
<keyword evidence="2" id="KW-0479">Metal-binding</keyword>
<evidence type="ECO:0000259" key="11">
    <source>
        <dbReference type="PROSITE" id="PS50157"/>
    </source>
</evidence>
<gene>
    <name evidence="12" type="ORF">AFUS01_LOCUS11597</name>
</gene>
<keyword evidence="4 8" id="KW-0863">Zinc-finger</keyword>
<keyword evidence="6" id="KW-0238">DNA-binding</keyword>
<dbReference type="GO" id="GO:0008270">
    <property type="term" value="F:zinc ion binding"/>
    <property type="evidence" value="ECO:0007669"/>
    <property type="project" value="UniProtKB-KW"/>
</dbReference>
<evidence type="ECO:0000256" key="9">
    <source>
        <dbReference type="SAM" id="Coils"/>
    </source>
</evidence>
<keyword evidence="7" id="KW-0539">Nucleus</keyword>
<proteinExistence type="predicted"/>
<dbReference type="Proteomes" id="UP000708208">
    <property type="component" value="Unassembled WGS sequence"/>
</dbReference>
<protein>
    <recommendedName>
        <fullName evidence="11">C2H2-type domain-containing protein</fullName>
    </recommendedName>
</protein>
<feature type="domain" description="C2H2-type" evidence="11">
    <location>
        <begin position="637"/>
        <end position="665"/>
    </location>
</feature>
<dbReference type="PANTHER" id="PTHR16515">
    <property type="entry name" value="PR DOMAIN ZINC FINGER PROTEIN"/>
    <property type="match status" value="1"/>
</dbReference>
<feature type="compositionally biased region" description="Basic and acidic residues" evidence="10">
    <location>
        <begin position="724"/>
        <end position="738"/>
    </location>
</feature>
<evidence type="ECO:0000256" key="6">
    <source>
        <dbReference type="ARBA" id="ARBA00023125"/>
    </source>
</evidence>
<dbReference type="GO" id="GO:0006355">
    <property type="term" value="P:regulation of DNA-templated transcription"/>
    <property type="evidence" value="ECO:0007669"/>
    <property type="project" value="UniProtKB-ARBA"/>
</dbReference>
<dbReference type="InterPro" id="IPR013087">
    <property type="entry name" value="Znf_C2H2_type"/>
</dbReference>